<comment type="caution">
    <text evidence="3">The sequence shown here is derived from an EMBL/GenBank/DDBJ whole genome shotgun (WGS) entry which is preliminary data.</text>
</comment>
<dbReference type="VEuPathDB" id="FungiDB:FOZG_03242"/>
<dbReference type="CDD" id="cd01823">
    <property type="entry name" value="SEST_like"/>
    <property type="match status" value="1"/>
</dbReference>
<proteinExistence type="predicted"/>
<dbReference type="AlphaFoldDB" id="A0A420P162"/>
<dbReference type="GO" id="GO:0006629">
    <property type="term" value="P:lipid metabolic process"/>
    <property type="evidence" value="ECO:0007669"/>
    <property type="project" value="TreeGrafter"/>
</dbReference>
<feature type="chain" id="PRO_5019043386" evidence="2">
    <location>
        <begin position="20"/>
        <end position="383"/>
    </location>
</feature>
<dbReference type="VEuPathDB" id="FungiDB:FOXG_03918"/>
<feature type="signal peptide" evidence="2">
    <location>
        <begin position="1"/>
        <end position="19"/>
    </location>
</feature>
<dbReference type="VEuPathDB" id="FungiDB:FOMG_03316"/>
<evidence type="ECO:0000313" key="3">
    <source>
        <dbReference type="EMBL" id="RKK86262.1"/>
    </source>
</evidence>
<dbReference type="Gene3D" id="3.40.50.1110">
    <property type="entry name" value="SGNH hydrolase"/>
    <property type="match status" value="1"/>
</dbReference>
<keyword evidence="2" id="KW-0732">Signal</keyword>
<dbReference type="PANTHER" id="PTHR37981">
    <property type="entry name" value="LIPASE 2"/>
    <property type="match status" value="1"/>
</dbReference>
<feature type="region of interest" description="Disordered" evidence="1">
    <location>
        <begin position="360"/>
        <end position="383"/>
    </location>
</feature>
<gene>
    <name evidence="3" type="ORF">BFJ69_g1213</name>
</gene>
<organism evidence="3 4">
    <name type="scientific">Fusarium oxysporum</name>
    <name type="common">Fusarium vascular wilt</name>
    <dbReference type="NCBI Taxonomy" id="5507"/>
    <lineage>
        <taxon>Eukaryota</taxon>
        <taxon>Fungi</taxon>
        <taxon>Dikarya</taxon>
        <taxon>Ascomycota</taxon>
        <taxon>Pezizomycotina</taxon>
        <taxon>Sordariomycetes</taxon>
        <taxon>Hypocreomycetidae</taxon>
        <taxon>Hypocreales</taxon>
        <taxon>Nectriaceae</taxon>
        <taxon>Fusarium</taxon>
        <taxon>Fusarium oxysporum species complex</taxon>
    </lineage>
</organism>
<evidence type="ECO:0000313" key="4">
    <source>
        <dbReference type="Proteomes" id="UP000285084"/>
    </source>
</evidence>
<name>A0A420P162_FUSOX</name>
<dbReference type="VEuPathDB" id="FungiDB:FOIG_13271"/>
<accession>A0A420P162</accession>
<evidence type="ECO:0000256" key="1">
    <source>
        <dbReference type="SAM" id="MobiDB-lite"/>
    </source>
</evidence>
<dbReference type="Proteomes" id="UP000285084">
    <property type="component" value="Unassembled WGS sequence"/>
</dbReference>
<dbReference type="VEuPathDB" id="FungiDB:FOC1_g10005308"/>
<evidence type="ECO:0000256" key="2">
    <source>
        <dbReference type="SAM" id="SignalP"/>
    </source>
</evidence>
<dbReference type="SUPFAM" id="SSF52266">
    <property type="entry name" value="SGNH hydrolase"/>
    <property type="match status" value="1"/>
</dbReference>
<reference evidence="3 4" key="1">
    <citation type="journal article" date="2018" name="Sci. Rep.">
        <title>Characterisation of pathogen-specific regions and novel effector candidates in Fusarium oxysporum f. sp. cepae.</title>
        <authorList>
            <person name="Armitage A.D."/>
            <person name="Taylor A."/>
            <person name="Sobczyk M.K."/>
            <person name="Baxter L."/>
            <person name="Greenfield B.P."/>
            <person name="Bates H.J."/>
            <person name="Wilson F."/>
            <person name="Jackson A.C."/>
            <person name="Ott S."/>
            <person name="Harrison R.J."/>
            <person name="Clarkson J.P."/>
        </authorList>
    </citation>
    <scope>NUCLEOTIDE SEQUENCE [LARGE SCALE GENOMIC DNA]</scope>
    <source>
        <strain evidence="3 4">Fo_A13</strain>
    </source>
</reference>
<sequence>MQCLRYALALLAASGSVVARPSFVDFGSLSMNSIFGRDTVDSFNADDLTFIKKLAAVGDSYSAGIGAGDGLHGEGDENCRRYDHSYPYLINQDERLGDTANRKFQFKSCSGAVIKNVIEDQLPSIDSDQQIILLSAGGNDAELVNILNQCVYQWFALNGQHSTVGKVAAMKGEPWAKGWDWDAASRGCLGQLQYSKNIINTDEFSQRIDSMIEATKKKLSSDGMIYYTGYAKFWSTDYGSACDKVSWSTWIFKSYNIWQPAARLEELRRREMNRLVDLINDKIEAAVKRAGDKVTFVNYDEYVGHFKGRYCEDGVDESVVDSNTRPELMFYELDTFDPWGEAQYCVAQERQEHKIEETSKIQGLQAAAEEGATEDVPNLLPDG</sequence>
<dbReference type="EMBL" id="MRCX01000005">
    <property type="protein sequence ID" value="RKK86262.1"/>
    <property type="molecule type" value="Genomic_DNA"/>
</dbReference>
<dbReference type="PANTHER" id="PTHR37981:SF1">
    <property type="entry name" value="SGNH HYDROLASE-TYPE ESTERASE DOMAIN-CONTAINING PROTEIN"/>
    <property type="match status" value="1"/>
</dbReference>
<dbReference type="VEuPathDB" id="FungiDB:HZS61_014081"/>
<dbReference type="InterPro" id="IPR037460">
    <property type="entry name" value="SEST-like"/>
</dbReference>
<dbReference type="InterPro" id="IPR036514">
    <property type="entry name" value="SGNH_hydro_sf"/>
</dbReference>
<protein>
    <submittedName>
        <fullName evidence="3">Uncharacterized protein</fullName>
    </submittedName>
</protein>
<dbReference type="GO" id="GO:0016788">
    <property type="term" value="F:hydrolase activity, acting on ester bonds"/>
    <property type="evidence" value="ECO:0007669"/>
    <property type="project" value="InterPro"/>
</dbReference>